<evidence type="ECO:0000256" key="1">
    <source>
        <dbReference type="ARBA" id="ARBA00001933"/>
    </source>
</evidence>
<dbReference type="InterPro" id="IPR042208">
    <property type="entry name" value="D-ser_dehydrat-like_sf"/>
</dbReference>
<evidence type="ECO:0000256" key="7">
    <source>
        <dbReference type="ARBA" id="ARBA00023239"/>
    </source>
</evidence>
<dbReference type="SMART" id="SM01119">
    <property type="entry name" value="D-ser_dehydrat"/>
    <property type="match status" value="1"/>
</dbReference>
<evidence type="ECO:0000256" key="11">
    <source>
        <dbReference type="ARBA" id="ARBA00075219"/>
    </source>
</evidence>
<feature type="region of interest" description="Disordered" evidence="12">
    <location>
        <begin position="1"/>
        <end position="42"/>
    </location>
</feature>
<dbReference type="GO" id="GO:0008721">
    <property type="term" value="F:D-serine ammonia-lyase activity"/>
    <property type="evidence" value="ECO:0007669"/>
    <property type="project" value="UniProtKB-EC"/>
</dbReference>
<feature type="region of interest" description="Disordered" evidence="12">
    <location>
        <begin position="483"/>
        <end position="504"/>
    </location>
</feature>
<evidence type="ECO:0000256" key="4">
    <source>
        <dbReference type="ARBA" id="ARBA00022723"/>
    </source>
</evidence>
<protein>
    <recommendedName>
        <fullName evidence="10">D-serine dehydratase</fullName>
        <ecNumber evidence="9">4.3.1.18</ecNumber>
    </recommendedName>
    <alternativeName>
        <fullName evidence="11">D-serine deaminase</fullName>
    </alternativeName>
</protein>
<feature type="compositionally biased region" description="Low complexity" evidence="12">
    <location>
        <begin position="17"/>
        <end position="28"/>
    </location>
</feature>
<keyword evidence="7" id="KW-0456">Lyase</keyword>
<evidence type="ECO:0000256" key="6">
    <source>
        <dbReference type="ARBA" id="ARBA00022898"/>
    </source>
</evidence>
<comment type="cofactor">
    <cofactor evidence="2">
        <name>Zn(2+)</name>
        <dbReference type="ChEBI" id="CHEBI:29105"/>
    </cofactor>
</comment>
<evidence type="ECO:0000313" key="14">
    <source>
        <dbReference type="EMBL" id="CAJ1389539.1"/>
    </source>
</evidence>
<dbReference type="EC" id="4.3.1.18" evidence="9"/>
<evidence type="ECO:0000256" key="9">
    <source>
        <dbReference type="ARBA" id="ARBA00066349"/>
    </source>
</evidence>
<name>A0AA36MX07_9DINO</name>
<dbReference type="PANTHER" id="PTHR28004">
    <property type="entry name" value="ZGC:162816-RELATED"/>
    <property type="match status" value="1"/>
</dbReference>
<dbReference type="GO" id="GO:0046872">
    <property type="term" value="F:metal ion binding"/>
    <property type="evidence" value="ECO:0007669"/>
    <property type="project" value="UniProtKB-KW"/>
</dbReference>
<feature type="compositionally biased region" description="Low complexity" evidence="12">
    <location>
        <begin position="544"/>
        <end position="558"/>
    </location>
</feature>
<dbReference type="Pfam" id="PF01168">
    <property type="entry name" value="Ala_racemase_N"/>
    <property type="match status" value="1"/>
</dbReference>
<proteinExistence type="inferred from homology"/>
<dbReference type="AlphaFoldDB" id="A0AA36MX07"/>
<gene>
    <name evidence="14" type="ORF">EVOR1521_LOCUS15142</name>
</gene>
<evidence type="ECO:0000259" key="13">
    <source>
        <dbReference type="SMART" id="SM01119"/>
    </source>
</evidence>
<dbReference type="Proteomes" id="UP001178507">
    <property type="component" value="Unassembled WGS sequence"/>
</dbReference>
<feature type="compositionally biased region" description="Basic residues" evidence="12">
    <location>
        <begin position="1"/>
        <end position="12"/>
    </location>
</feature>
<comment type="caution">
    <text evidence="14">The sequence shown here is derived from an EMBL/GenBank/DDBJ whole genome shotgun (WGS) entry which is preliminary data.</text>
</comment>
<keyword evidence="5" id="KW-0862">Zinc</keyword>
<evidence type="ECO:0000313" key="15">
    <source>
        <dbReference type="Proteomes" id="UP001178507"/>
    </source>
</evidence>
<dbReference type="Gene3D" id="2.40.37.20">
    <property type="entry name" value="D-serine dehydratase-like domain"/>
    <property type="match status" value="1"/>
</dbReference>
<feature type="compositionally biased region" description="Polar residues" evidence="12">
    <location>
        <begin position="605"/>
        <end position="614"/>
    </location>
</feature>
<keyword evidence="6" id="KW-0663">Pyridoxal phosphate</keyword>
<dbReference type="GO" id="GO:0036088">
    <property type="term" value="P:D-serine catabolic process"/>
    <property type="evidence" value="ECO:0007669"/>
    <property type="project" value="TreeGrafter"/>
</dbReference>
<feature type="domain" description="D-serine dehydratase-like" evidence="13">
    <location>
        <begin position="313"/>
        <end position="409"/>
    </location>
</feature>
<feature type="region of interest" description="Disordered" evidence="12">
    <location>
        <begin position="544"/>
        <end position="928"/>
    </location>
</feature>
<dbReference type="Pfam" id="PF14031">
    <property type="entry name" value="D-ser_dehydrat"/>
    <property type="match status" value="1"/>
</dbReference>
<dbReference type="Gene3D" id="3.20.20.10">
    <property type="entry name" value="Alanine racemase"/>
    <property type="match status" value="1"/>
</dbReference>
<comment type="cofactor">
    <cofactor evidence="1">
        <name>pyridoxal 5'-phosphate</name>
        <dbReference type="ChEBI" id="CHEBI:597326"/>
    </cofactor>
</comment>
<dbReference type="EMBL" id="CAUJNA010001890">
    <property type="protein sequence ID" value="CAJ1389539.1"/>
    <property type="molecule type" value="Genomic_DNA"/>
</dbReference>
<dbReference type="InterPro" id="IPR001608">
    <property type="entry name" value="Ala_racemase_N"/>
</dbReference>
<feature type="compositionally biased region" description="Basic and acidic residues" evidence="12">
    <location>
        <begin position="589"/>
        <end position="599"/>
    </location>
</feature>
<feature type="compositionally biased region" description="Basic and acidic residues" evidence="12">
    <location>
        <begin position="678"/>
        <end position="712"/>
    </location>
</feature>
<dbReference type="InterPro" id="IPR051466">
    <property type="entry name" value="D-amino_acid_metab_enzyme"/>
</dbReference>
<feature type="compositionally biased region" description="Basic and acidic residues" evidence="12">
    <location>
        <begin position="720"/>
        <end position="754"/>
    </location>
</feature>
<dbReference type="FunFam" id="3.20.20.10:FF:000016">
    <property type="entry name" value="D-serine dehydratase"/>
    <property type="match status" value="1"/>
</dbReference>
<dbReference type="InterPro" id="IPR026956">
    <property type="entry name" value="D-ser_dehydrat-like_dom"/>
</dbReference>
<evidence type="ECO:0000256" key="12">
    <source>
        <dbReference type="SAM" id="MobiDB-lite"/>
    </source>
</evidence>
<comment type="catalytic activity">
    <reaction evidence="8">
        <text>D-serine = pyruvate + NH4(+)</text>
        <dbReference type="Rhea" id="RHEA:13977"/>
        <dbReference type="ChEBI" id="CHEBI:15361"/>
        <dbReference type="ChEBI" id="CHEBI:28938"/>
        <dbReference type="ChEBI" id="CHEBI:35247"/>
        <dbReference type="EC" id="4.3.1.18"/>
    </reaction>
    <physiologicalReaction direction="left-to-right" evidence="8">
        <dbReference type="Rhea" id="RHEA:13978"/>
    </physiologicalReaction>
</comment>
<keyword evidence="15" id="KW-1185">Reference proteome</keyword>
<evidence type="ECO:0000256" key="10">
    <source>
        <dbReference type="ARBA" id="ARBA00069616"/>
    </source>
</evidence>
<reference evidence="14" key="1">
    <citation type="submission" date="2023-08" db="EMBL/GenBank/DDBJ databases">
        <authorList>
            <person name="Chen Y."/>
            <person name="Shah S."/>
            <person name="Dougan E. K."/>
            <person name="Thang M."/>
            <person name="Chan C."/>
        </authorList>
    </citation>
    <scope>NUCLEOTIDE SEQUENCE</scope>
</reference>
<evidence type="ECO:0000256" key="2">
    <source>
        <dbReference type="ARBA" id="ARBA00001947"/>
    </source>
</evidence>
<evidence type="ECO:0000256" key="8">
    <source>
        <dbReference type="ARBA" id="ARBA00051198"/>
    </source>
</evidence>
<evidence type="ECO:0000256" key="3">
    <source>
        <dbReference type="ARBA" id="ARBA00005323"/>
    </source>
</evidence>
<feature type="compositionally biased region" description="Basic and acidic residues" evidence="12">
    <location>
        <begin position="822"/>
        <end position="881"/>
    </location>
</feature>
<feature type="compositionally biased region" description="Basic and acidic residues" evidence="12">
    <location>
        <begin position="763"/>
        <end position="813"/>
    </location>
</feature>
<accession>A0AA36MX07</accession>
<comment type="similarity">
    <text evidence="3">Belongs to the DSD1 family.</text>
</comment>
<organism evidence="14 15">
    <name type="scientific">Effrenium voratum</name>
    <dbReference type="NCBI Taxonomy" id="2562239"/>
    <lineage>
        <taxon>Eukaryota</taxon>
        <taxon>Sar</taxon>
        <taxon>Alveolata</taxon>
        <taxon>Dinophyceae</taxon>
        <taxon>Suessiales</taxon>
        <taxon>Symbiodiniaceae</taxon>
        <taxon>Effrenium</taxon>
    </lineage>
</organism>
<evidence type="ECO:0000256" key="5">
    <source>
        <dbReference type="ARBA" id="ARBA00022833"/>
    </source>
</evidence>
<dbReference type="InterPro" id="IPR029066">
    <property type="entry name" value="PLP-binding_barrel"/>
</dbReference>
<keyword evidence="4" id="KW-0479">Metal-binding</keyword>
<dbReference type="PANTHER" id="PTHR28004:SF2">
    <property type="entry name" value="D-SERINE DEHYDRATASE"/>
    <property type="match status" value="1"/>
</dbReference>
<sequence length="928" mass="105208">MPRSPPPKKIRLAGKQAAADAEGSSGAAWVRASAPGEPRAADATRKLDVDDLPTPCYVGYRSVIARNAERMLSRAKDLGCKLRPHMKTHKTAEGAVLATGGTKRCLAVSTLAEAEFYADHGFEDICYAVPITKEKLPRAFALLKRLQAFHVSVDHPAAVEALCGFYAAPRKWSVFLMVDCGYGRDGVDPAEEASAKLAQRLATSGNTQLAGLYTHGGHSYDARGASETSADPARRRVAAVAEAEGEAVAGFAAKLRKAPWNLQVPVVGVGSTPTCSNPPEQGWPGVTEMHPGNYIYYDTMQESLGSCQEEDIAVRVLMRVIGAYEKKNLLLVDMGWTACSKQGEQHDFGRIENHPELRVVNLKQEAGLISSSDGEPLDFARFPLGTLLRLEPYHSCAHTKQHDKIYVLDDDRRTVLETWAELERATSRIEEVARRFQAVKEQFAAQAVVLQEDFPVEPDLGTLEAAVEEACRRAEQFCLPGEDAASSACCDHPPGEKEPVSSQAVPPSEWLGLEEPVCAARPELPEADLAAKPDRWPDAQIWQESASAAQQDWWQDAEQQLEEERQAAQAQLQDERKDDQDDWQGTREAPTEDGKESWKEAGWQSAGQDSSQGWWQDDRDAARNDWQAGWQGADQNSRKGRWQDDHDAGRNGWQDDQEDWQADRRELWREAGWQSADQDARKVWRQDDQDADRNGWQDDQHRWPADGGEWREAGWQSADQDARKVWRQDDQDADRNGWQDDQHRWPADGGESWREAGWQSADQDARKVWRQDDQDADRNGWQDDQHRWPADRGESWREDDQHRWPADRGESWREAGWQSADQDARKVWRQDDQDADRNGWQDDRHRWPADGREWREADWQGADQDARKGWWQDHQNADRNDWQGQWHDANRDGQDAWQSGDGWRDGDSWQDWRGADREDAWQDTGRGW</sequence>
<dbReference type="SUPFAM" id="SSF51419">
    <property type="entry name" value="PLP-binding barrel"/>
    <property type="match status" value="1"/>
</dbReference>